<sequence length="171" mass="19930">MKTYGAILNAMKVSKQAWFQTLCGNHVQKLLLNAEKFEMLPCLKDSKPVQHLIQAFKFLKEIQSFTEAKFLAPLQIIGLKNSIKTLKAHMQKNLGEVRVTPKFHLLLHHFEDFVDEFQTLGYFTEQGIESLHAEINKVFIQAGFAKNKNQWLLKHQWRRNLLRDISNPVKD</sequence>
<reference evidence="2" key="1">
    <citation type="submission" date="2022-11" db="UniProtKB">
        <authorList>
            <consortium name="WormBaseParasite"/>
        </authorList>
    </citation>
    <scope>IDENTIFICATION</scope>
</reference>
<dbReference type="WBParaSite" id="ES5_v2.g20950.t1">
    <property type="protein sequence ID" value="ES5_v2.g20950.t1"/>
    <property type="gene ID" value="ES5_v2.g20950"/>
</dbReference>
<dbReference type="Proteomes" id="UP000887579">
    <property type="component" value="Unplaced"/>
</dbReference>
<accession>A0AC34FUC1</accession>
<evidence type="ECO:0000313" key="2">
    <source>
        <dbReference type="WBParaSite" id="ES5_v2.g20950.t1"/>
    </source>
</evidence>
<name>A0AC34FUC1_9BILA</name>
<organism evidence="1 2">
    <name type="scientific">Panagrolaimus sp. ES5</name>
    <dbReference type="NCBI Taxonomy" id="591445"/>
    <lineage>
        <taxon>Eukaryota</taxon>
        <taxon>Metazoa</taxon>
        <taxon>Ecdysozoa</taxon>
        <taxon>Nematoda</taxon>
        <taxon>Chromadorea</taxon>
        <taxon>Rhabditida</taxon>
        <taxon>Tylenchina</taxon>
        <taxon>Panagrolaimomorpha</taxon>
        <taxon>Panagrolaimoidea</taxon>
        <taxon>Panagrolaimidae</taxon>
        <taxon>Panagrolaimus</taxon>
    </lineage>
</organism>
<protein>
    <submittedName>
        <fullName evidence="2">Transposase</fullName>
    </submittedName>
</protein>
<evidence type="ECO:0000313" key="1">
    <source>
        <dbReference type="Proteomes" id="UP000887579"/>
    </source>
</evidence>
<proteinExistence type="predicted"/>